<dbReference type="SUPFAM" id="SSF53850">
    <property type="entry name" value="Periplasmic binding protein-like II"/>
    <property type="match status" value="1"/>
</dbReference>
<sequence length="241" mass="27228">MTNAVVGRLLLFILLNSPLPLWAKLQVVTELSPPNQTIENHQVAGSSTDLVKAILKAAELEGQFSIYPWARAFKLAQHDKHTLIYSIAKTPAREDSFHWIGPVAVFHLGFVTNRYREDIKIQSLEDAKQYKIAVQRGDIAEGTLKALGFNFVQTSDIEKSYELLVANRVDLVIDDPRYIKTMATELNLPADHFTFLYDVEALSVKGYLATNNQLPLAIVERLRSAFTKISKTEAYRRVLEL</sequence>
<proteinExistence type="predicted"/>
<dbReference type="EMBL" id="WEIA01000003">
    <property type="protein sequence ID" value="NLR21057.1"/>
    <property type="molecule type" value="Genomic_DNA"/>
</dbReference>
<protein>
    <submittedName>
        <fullName evidence="2">Transporter substrate-binding domain-containing protein</fullName>
    </submittedName>
</protein>
<accession>A0A8I2GYL4</accession>
<evidence type="ECO:0000313" key="5">
    <source>
        <dbReference type="Proteomes" id="UP001304419"/>
    </source>
</evidence>
<dbReference type="EMBL" id="CP137579">
    <property type="protein sequence ID" value="WOX30705.1"/>
    <property type="molecule type" value="Genomic_DNA"/>
</dbReference>
<reference evidence="2" key="1">
    <citation type="submission" date="2019-10" db="EMBL/GenBank/DDBJ databases">
        <authorList>
            <person name="Paulsen S."/>
        </authorList>
    </citation>
    <scope>NUCLEOTIDE SEQUENCE</scope>
    <source>
        <strain evidence="2">LMG 19692</strain>
    </source>
</reference>
<evidence type="ECO:0000313" key="2">
    <source>
        <dbReference type="EMBL" id="NLR21057.1"/>
    </source>
</evidence>
<gene>
    <name evidence="2" type="ORF">F9Y85_06950</name>
    <name evidence="3" type="ORF">R5H13_22770</name>
</gene>
<dbReference type="InterPro" id="IPR001638">
    <property type="entry name" value="Solute-binding_3/MltF_N"/>
</dbReference>
<dbReference type="Proteomes" id="UP000646877">
    <property type="component" value="Unassembled WGS sequence"/>
</dbReference>
<dbReference type="AlphaFoldDB" id="A0A8I2GYL4"/>
<dbReference type="Proteomes" id="UP001304419">
    <property type="component" value="Chromosome 2"/>
</dbReference>
<evidence type="ECO:0000313" key="4">
    <source>
        <dbReference type="Proteomes" id="UP000646877"/>
    </source>
</evidence>
<dbReference type="PANTHER" id="PTHR38834">
    <property type="entry name" value="PERIPLASMIC SUBSTRATE BINDING PROTEIN FAMILY 3"/>
    <property type="match status" value="1"/>
</dbReference>
<organism evidence="2 4">
    <name type="scientific">Pseudoalteromonas maricaloris</name>
    <dbReference type="NCBI Taxonomy" id="184924"/>
    <lineage>
        <taxon>Bacteria</taxon>
        <taxon>Pseudomonadati</taxon>
        <taxon>Pseudomonadota</taxon>
        <taxon>Gammaproteobacteria</taxon>
        <taxon>Alteromonadales</taxon>
        <taxon>Pseudoalteromonadaceae</taxon>
        <taxon>Pseudoalteromonas</taxon>
    </lineage>
</organism>
<reference evidence="3 5" key="2">
    <citation type="submission" date="2023-10" db="EMBL/GenBank/DDBJ databases">
        <title>To unveil natural product biosynthetic capacity in Pseudoalteromonas.</title>
        <authorList>
            <person name="Wang J."/>
        </authorList>
    </citation>
    <scope>NUCLEOTIDE SEQUENCE [LARGE SCALE GENOMIC DNA]</scope>
    <source>
        <strain evidence="3 5">DSM 15914</strain>
    </source>
</reference>
<feature type="domain" description="Solute-binding protein family 3/N-terminal" evidence="1">
    <location>
        <begin position="26"/>
        <end position="208"/>
    </location>
</feature>
<dbReference type="Pfam" id="PF00497">
    <property type="entry name" value="SBP_bac_3"/>
    <property type="match status" value="1"/>
</dbReference>
<evidence type="ECO:0000259" key="1">
    <source>
        <dbReference type="Pfam" id="PF00497"/>
    </source>
</evidence>
<keyword evidence="5" id="KW-1185">Reference proteome</keyword>
<name>A0A8I2GYL4_9GAMM</name>
<dbReference type="RefSeq" id="WP_193521704.1">
    <property type="nucleotide sequence ID" value="NZ_CBCSDF010000004.1"/>
</dbReference>
<dbReference type="Gene3D" id="3.40.190.10">
    <property type="entry name" value="Periplasmic binding protein-like II"/>
    <property type="match status" value="2"/>
</dbReference>
<dbReference type="PANTHER" id="PTHR38834:SF3">
    <property type="entry name" value="SOLUTE-BINDING PROTEIN FAMILY 3_N-TERMINAL DOMAIN-CONTAINING PROTEIN"/>
    <property type="match status" value="1"/>
</dbReference>
<evidence type="ECO:0000313" key="3">
    <source>
        <dbReference type="EMBL" id="WOX30705.1"/>
    </source>
</evidence>